<comment type="caution">
    <text evidence="1">The sequence shown here is derived from an EMBL/GenBank/DDBJ whole genome shotgun (WGS) entry which is preliminary data.</text>
</comment>
<sequence length="164" mass="18659">MWRCKSAKGRSSGNRLRDVHRVHVAGQHFGTSWQGVHLQAFANDFVFTVTENTREGLRKLSKLALDKFKDWADKNKLHVSMEKSSYVLFNKLIRGPTIKWGNQSISRKNHLEYIVVTIDHKLSWLLHVIEQGKGPWINTNISAESQGKLGVSTKTSGGYCIKQL</sequence>
<proteinExistence type="predicted"/>
<organism evidence="1 2">
    <name type="scientific">Araneus ventricosus</name>
    <name type="common">Orbweaver spider</name>
    <name type="synonym">Epeira ventricosa</name>
    <dbReference type="NCBI Taxonomy" id="182803"/>
    <lineage>
        <taxon>Eukaryota</taxon>
        <taxon>Metazoa</taxon>
        <taxon>Ecdysozoa</taxon>
        <taxon>Arthropoda</taxon>
        <taxon>Chelicerata</taxon>
        <taxon>Arachnida</taxon>
        <taxon>Araneae</taxon>
        <taxon>Araneomorphae</taxon>
        <taxon>Entelegynae</taxon>
        <taxon>Araneoidea</taxon>
        <taxon>Araneidae</taxon>
        <taxon>Araneus</taxon>
    </lineage>
</organism>
<accession>A0A4Y2HUP0</accession>
<dbReference type="OrthoDB" id="411871at2759"/>
<evidence type="ECO:0000313" key="2">
    <source>
        <dbReference type="Proteomes" id="UP000499080"/>
    </source>
</evidence>
<dbReference type="Proteomes" id="UP000499080">
    <property type="component" value="Unassembled WGS sequence"/>
</dbReference>
<dbReference type="EMBL" id="BGPR01002171">
    <property type="protein sequence ID" value="GBM68992.1"/>
    <property type="molecule type" value="Genomic_DNA"/>
</dbReference>
<keyword evidence="2" id="KW-1185">Reference proteome</keyword>
<dbReference type="AlphaFoldDB" id="A0A4Y2HUP0"/>
<name>A0A4Y2HUP0_ARAVE</name>
<reference evidence="1 2" key="1">
    <citation type="journal article" date="2019" name="Sci. Rep.">
        <title>Orb-weaving spider Araneus ventricosus genome elucidates the spidroin gene catalogue.</title>
        <authorList>
            <person name="Kono N."/>
            <person name="Nakamura H."/>
            <person name="Ohtoshi R."/>
            <person name="Moran D.A.P."/>
            <person name="Shinohara A."/>
            <person name="Yoshida Y."/>
            <person name="Fujiwara M."/>
            <person name="Mori M."/>
            <person name="Tomita M."/>
            <person name="Arakawa K."/>
        </authorList>
    </citation>
    <scope>NUCLEOTIDE SEQUENCE [LARGE SCALE GENOMIC DNA]</scope>
</reference>
<evidence type="ECO:0008006" key="3">
    <source>
        <dbReference type="Google" id="ProtNLM"/>
    </source>
</evidence>
<protein>
    <recommendedName>
        <fullName evidence="3">Reverse transcriptase domain-containing protein</fullName>
    </recommendedName>
</protein>
<evidence type="ECO:0000313" key="1">
    <source>
        <dbReference type="EMBL" id="GBM68992.1"/>
    </source>
</evidence>
<gene>
    <name evidence="1" type="ORF">AVEN_158815_1</name>
</gene>